<dbReference type="InterPro" id="IPR003594">
    <property type="entry name" value="HATPase_dom"/>
</dbReference>
<dbReference type="CDD" id="cd00082">
    <property type="entry name" value="HisKA"/>
    <property type="match status" value="1"/>
</dbReference>
<dbReference type="GO" id="GO:0000155">
    <property type="term" value="F:phosphorelay sensor kinase activity"/>
    <property type="evidence" value="ECO:0007669"/>
    <property type="project" value="InterPro"/>
</dbReference>
<evidence type="ECO:0000256" key="4">
    <source>
        <dbReference type="ARBA" id="ARBA00022679"/>
    </source>
</evidence>
<protein>
    <recommendedName>
        <fullName evidence="2">histidine kinase</fullName>
        <ecNumber evidence="2">2.7.13.3</ecNumber>
    </recommendedName>
</protein>
<feature type="domain" description="Histidine kinase" evidence="6">
    <location>
        <begin position="15"/>
        <end position="236"/>
    </location>
</feature>
<dbReference type="InterPro" id="IPR005467">
    <property type="entry name" value="His_kinase_dom"/>
</dbReference>
<evidence type="ECO:0000256" key="1">
    <source>
        <dbReference type="ARBA" id="ARBA00000085"/>
    </source>
</evidence>
<keyword evidence="5 7" id="KW-0418">Kinase</keyword>
<keyword evidence="4" id="KW-0808">Transferase</keyword>
<dbReference type="PRINTS" id="PR00344">
    <property type="entry name" value="BCTRLSENSOR"/>
</dbReference>
<evidence type="ECO:0000313" key="8">
    <source>
        <dbReference type="Proteomes" id="UP000664859"/>
    </source>
</evidence>
<dbReference type="Pfam" id="PF02518">
    <property type="entry name" value="HATPase_c"/>
    <property type="match status" value="1"/>
</dbReference>
<evidence type="ECO:0000256" key="2">
    <source>
        <dbReference type="ARBA" id="ARBA00012438"/>
    </source>
</evidence>
<dbReference type="SUPFAM" id="SSF47384">
    <property type="entry name" value="Homodimeric domain of signal transducing histidine kinase"/>
    <property type="match status" value="1"/>
</dbReference>
<dbReference type="InterPro" id="IPR003661">
    <property type="entry name" value="HisK_dim/P_dom"/>
</dbReference>
<keyword evidence="3" id="KW-0597">Phosphoprotein</keyword>
<dbReference type="Gene3D" id="3.30.565.10">
    <property type="entry name" value="Histidine kinase-like ATPase, C-terminal domain"/>
    <property type="match status" value="1"/>
</dbReference>
<reference evidence="7" key="1">
    <citation type="submission" date="2021-02" db="EMBL/GenBank/DDBJ databases">
        <title>First Annotated Genome of the Yellow-green Alga Tribonema minus.</title>
        <authorList>
            <person name="Mahan K.M."/>
        </authorList>
    </citation>
    <scope>NUCLEOTIDE SEQUENCE</scope>
    <source>
        <strain evidence="7">UTEX B ZZ1240</strain>
    </source>
</reference>
<dbReference type="Pfam" id="PF00512">
    <property type="entry name" value="HisKA"/>
    <property type="match status" value="1"/>
</dbReference>
<dbReference type="InterPro" id="IPR004358">
    <property type="entry name" value="Sig_transdc_His_kin-like_C"/>
</dbReference>
<gene>
    <name evidence="7" type="ORF">JKP88DRAFT_163570</name>
</gene>
<dbReference type="AlphaFoldDB" id="A0A835Z671"/>
<proteinExistence type="predicted"/>
<dbReference type="EC" id="2.7.13.3" evidence="2"/>
<accession>A0A835Z671</accession>
<evidence type="ECO:0000313" key="7">
    <source>
        <dbReference type="EMBL" id="KAG5183994.1"/>
    </source>
</evidence>
<comment type="caution">
    <text evidence="7">The sequence shown here is derived from an EMBL/GenBank/DDBJ whole genome shotgun (WGS) entry which is preliminary data.</text>
</comment>
<dbReference type="Gene3D" id="1.10.287.130">
    <property type="match status" value="1"/>
</dbReference>
<name>A0A835Z671_9STRA</name>
<dbReference type="OrthoDB" id="207061at2759"/>
<dbReference type="InterPro" id="IPR036890">
    <property type="entry name" value="HATPase_C_sf"/>
</dbReference>
<dbReference type="SMART" id="SM00387">
    <property type="entry name" value="HATPase_c"/>
    <property type="match status" value="1"/>
</dbReference>
<evidence type="ECO:0000256" key="5">
    <source>
        <dbReference type="ARBA" id="ARBA00022777"/>
    </source>
</evidence>
<evidence type="ECO:0000256" key="3">
    <source>
        <dbReference type="ARBA" id="ARBA00022553"/>
    </source>
</evidence>
<evidence type="ECO:0000259" key="6">
    <source>
        <dbReference type="PROSITE" id="PS50109"/>
    </source>
</evidence>
<sequence length="236" mass="25943">MAVLDGARANSMLSYVNHEVRNPLNVIKGMVEYTLLTLEQCALPPELGTCVADLTVASRACDFLEHIVSDILVLQRLEAGALVLNLHPHRVSDIVEDMREAVRHKMEEKKNVVLIIECPTDITAVVDAFGLKQILLNFLSNSMKYTDQGSITVRVTKHDSGEITIGVLDTGSGIPETHQKLIFQAHVQLDADDIGRHGSHGLGLYLVSMLAQRMNWTVGFHSTVGVGSHFWITIPA</sequence>
<organism evidence="7 8">
    <name type="scientific">Tribonema minus</name>
    <dbReference type="NCBI Taxonomy" id="303371"/>
    <lineage>
        <taxon>Eukaryota</taxon>
        <taxon>Sar</taxon>
        <taxon>Stramenopiles</taxon>
        <taxon>Ochrophyta</taxon>
        <taxon>PX clade</taxon>
        <taxon>Xanthophyceae</taxon>
        <taxon>Tribonematales</taxon>
        <taxon>Tribonemataceae</taxon>
        <taxon>Tribonema</taxon>
    </lineage>
</organism>
<dbReference type="SMART" id="SM00388">
    <property type="entry name" value="HisKA"/>
    <property type="match status" value="1"/>
</dbReference>
<keyword evidence="8" id="KW-1185">Reference proteome</keyword>
<comment type="catalytic activity">
    <reaction evidence="1">
        <text>ATP + protein L-histidine = ADP + protein N-phospho-L-histidine.</text>
        <dbReference type="EC" id="2.7.13.3"/>
    </reaction>
</comment>
<dbReference type="Proteomes" id="UP000664859">
    <property type="component" value="Unassembled WGS sequence"/>
</dbReference>
<dbReference type="InterPro" id="IPR036097">
    <property type="entry name" value="HisK_dim/P_sf"/>
</dbReference>
<dbReference type="SUPFAM" id="SSF55874">
    <property type="entry name" value="ATPase domain of HSP90 chaperone/DNA topoisomerase II/histidine kinase"/>
    <property type="match status" value="1"/>
</dbReference>
<dbReference type="PROSITE" id="PS50109">
    <property type="entry name" value="HIS_KIN"/>
    <property type="match status" value="1"/>
</dbReference>
<dbReference type="PANTHER" id="PTHR43047">
    <property type="entry name" value="TWO-COMPONENT HISTIDINE PROTEIN KINASE"/>
    <property type="match status" value="1"/>
</dbReference>
<dbReference type="EMBL" id="JAFCMP010000179">
    <property type="protein sequence ID" value="KAG5183994.1"/>
    <property type="molecule type" value="Genomic_DNA"/>
</dbReference>